<organism evidence="1 2">
    <name type="scientific">Candidatus Thiomargarita nelsonii</name>
    <dbReference type="NCBI Taxonomy" id="1003181"/>
    <lineage>
        <taxon>Bacteria</taxon>
        <taxon>Pseudomonadati</taxon>
        <taxon>Pseudomonadota</taxon>
        <taxon>Gammaproteobacteria</taxon>
        <taxon>Thiotrichales</taxon>
        <taxon>Thiotrichaceae</taxon>
        <taxon>Thiomargarita</taxon>
    </lineage>
</organism>
<evidence type="ECO:0000313" key="1">
    <source>
        <dbReference type="EMBL" id="OAD22798.1"/>
    </source>
</evidence>
<name>A0A176S4F3_9GAMM</name>
<accession>A0A176S4F3</accession>
<comment type="caution">
    <text evidence="1">The sequence shown here is derived from an EMBL/GenBank/DDBJ whole genome shotgun (WGS) entry which is preliminary data.</text>
</comment>
<proteinExistence type="predicted"/>
<dbReference type="InterPro" id="IPR021799">
    <property type="entry name" value="PIN-like_prokaryotic"/>
</dbReference>
<reference evidence="1 2" key="1">
    <citation type="submission" date="2016-05" db="EMBL/GenBank/DDBJ databases">
        <title>Single-cell genome of chain-forming Candidatus Thiomargarita nelsonii and comparison to other large sulfur-oxidizing bacteria.</title>
        <authorList>
            <person name="Winkel M."/>
            <person name="Salman V."/>
            <person name="Woyke T."/>
            <person name="Schulz-Vogt H."/>
            <person name="Richter M."/>
            <person name="Flood B."/>
            <person name="Bailey J."/>
            <person name="Amann R."/>
            <person name="Mussmann M."/>
        </authorList>
    </citation>
    <scope>NUCLEOTIDE SEQUENCE [LARGE SCALE GENOMIC DNA]</scope>
    <source>
        <strain evidence="1 2">THI036</strain>
    </source>
</reference>
<protein>
    <recommendedName>
        <fullName evidence="3">DUF3368 domain-containing protein</fullName>
    </recommendedName>
</protein>
<dbReference type="EMBL" id="LUTY01000736">
    <property type="protein sequence ID" value="OAD22798.1"/>
    <property type="molecule type" value="Genomic_DNA"/>
</dbReference>
<dbReference type="Pfam" id="PF11848">
    <property type="entry name" value="DUF3368"/>
    <property type="match status" value="1"/>
</dbReference>
<dbReference type="PANTHER" id="PTHR39550">
    <property type="entry name" value="SLL0658 PROTEIN"/>
    <property type="match status" value="1"/>
</dbReference>
<evidence type="ECO:0000313" key="2">
    <source>
        <dbReference type="Proteomes" id="UP000076962"/>
    </source>
</evidence>
<gene>
    <name evidence="1" type="ORF">THIOM_001386</name>
</gene>
<dbReference type="Proteomes" id="UP000076962">
    <property type="component" value="Unassembled WGS sequence"/>
</dbReference>
<dbReference type="PATRIC" id="fig|1003181.4.peg.1952"/>
<evidence type="ECO:0008006" key="3">
    <source>
        <dbReference type="Google" id="ProtNLM"/>
    </source>
</evidence>
<dbReference type="PANTHER" id="PTHR39550:SF1">
    <property type="entry name" value="SLL0658 PROTEIN"/>
    <property type="match status" value="1"/>
</dbReference>
<keyword evidence="2" id="KW-1185">Reference proteome</keyword>
<dbReference type="AlphaFoldDB" id="A0A176S4F3"/>
<sequence>MIVFSNTTPIIALSSINQLDLLPALFNEIYVVEEVVEECAEGGEIIVPDLTQLDWLNLVKSVDGDSNLMLMTLDKGEKHTLNMALKMKANYVILDEKMGRNLAEYMGLSVTGTLGVLLKAKQQGKIASFSECARAMQEQGIYYNTKLLKRLALQIGEVFNFK</sequence>